<protein>
    <submittedName>
        <fullName evidence="1">Uncharacterized protein</fullName>
    </submittedName>
</protein>
<evidence type="ECO:0000313" key="1">
    <source>
        <dbReference type="EMBL" id="SCG45864.1"/>
    </source>
</evidence>
<gene>
    <name evidence="1" type="ORF">GA0070560_104259</name>
</gene>
<keyword evidence="2" id="KW-1185">Reference proteome</keyword>
<dbReference type="RefSeq" id="WP_245675426.1">
    <property type="nucleotide sequence ID" value="NZ_FMDN01000004.1"/>
</dbReference>
<dbReference type="Proteomes" id="UP000199408">
    <property type="component" value="Unassembled WGS sequence"/>
</dbReference>
<sequence>MNERPFPGDLLIVDGAASVQFAGDRALRVRVVSVDADEPYPGWLWLTGYVLNRRDRATAKREIYVRLAGLRAPSTSASRVRI</sequence>
<accession>A0A1C5HIR2</accession>
<evidence type="ECO:0000313" key="2">
    <source>
        <dbReference type="Proteomes" id="UP000199408"/>
    </source>
</evidence>
<reference evidence="2" key="1">
    <citation type="submission" date="2016-06" db="EMBL/GenBank/DDBJ databases">
        <authorList>
            <person name="Varghese N."/>
        </authorList>
    </citation>
    <scope>NUCLEOTIDE SEQUENCE [LARGE SCALE GENOMIC DNA]</scope>
    <source>
        <strain evidence="2">DSM 43171</strain>
    </source>
</reference>
<organism evidence="1 2">
    <name type="scientific">Micromonospora halophytica</name>
    <dbReference type="NCBI Taxonomy" id="47864"/>
    <lineage>
        <taxon>Bacteria</taxon>
        <taxon>Bacillati</taxon>
        <taxon>Actinomycetota</taxon>
        <taxon>Actinomycetes</taxon>
        <taxon>Micromonosporales</taxon>
        <taxon>Micromonosporaceae</taxon>
        <taxon>Micromonospora</taxon>
    </lineage>
</organism>
<dbReference type="AlphaFoldDB" id="A0A1C5HIR2"/>
<proteinExistence type="predicted"/>
<name>A0A1C5HIR2_9ACTN</name>
<dbReference type="EMBL" id="FMDN01000004">
    <property type="protein sequence ID" value="SCG45864.1"/>
    <property type="molecule type" value="Genomic_DNA"/>
</dbReference>